<accession>A0A2A6BVP6</accession>
<comment type="similarity">
    <text evidence="2 6">Belongs to the QNG1 protein family.</text>
</comment>
<reference evidence="7" key="2">
    <citation type="submission" date="2022-06" db="UniProtKB">
        <authorList>
            <consortium name="EnsemblMetazoa"/>
        </authorList>
    </citation>
    <scope>IDENTIFICATION</scope>
    <source>
        <strain evidence="7">PS312</strain>
    </source>
</reference>
<dbReference type="InterPro" id="IPR019438">
    <property type="entry name" value="Q_salvage"/>
</dbReference>
<evidence type="ECO:0000256" key="2">
    <source>
        <dbReference type="ARBA" id="ARBA00035119"/>
    </source>
</evidence>
<sequence>MDYITLNPQESGDHIMKTAKHVKVDLEKCKEAALLVMDAVVEGKIGEIDYSANPLHPSGLSDEEKMLWVFLLDVLNFSFWPDEGEEYNVTFEGQTYTGYLAMCAAFRKAHKELNAPIATVQWMLTVDVGVLDFILKDDKGFSIPMITQRKQAVKEAGEWLFWSHDASFLNVVRKSNCNAQVFLRYILACESFRDYGFYNNRKVSFFKRAQILINDTVGALIGSEENKHLVDFKDLDTLSMFADYRVPQALNYLECLEYSPELLDELQSNKLLTYGAEKEVEIRGASIYAVQQMYKEIQRVRAAGPYSECDVDTVSGEYRLMGATGGDMDFTNARRLLPIDIDVWLWMFRREHADEVESIVPFHRTRSIYY</sequence>
<dbReference type="PANTHER" id="PTHR21314:SF0">
    <property type="entry name" value="QUEUOSINE 5'-PHOSPHATE N-GLYCOSYLASE_HYDROLASE"/>
    <property type="match status" value="1"/>
</dbReference>
<comment type="function">
    <text evidence="6">Catalyzes the hydrolysis of queuosine 5'-phosphate, releasing the nucleobase queuine (q). Is required for salvage of queuine from exogenous queuosine (Q) that is imported and then converted to queuosine 5'-phosphate intracellularly.</text>
</comment>
<evidence type="ECO:0000256" key="3">
    <source>
        <dbReference type="ARBA" id="ARBA00035306"/>
    </source>
</evidence>
<gene>
    <name evidence="7" type="primary">WBGene00103238</name>
</gene>
<protein>
    <recommendedName>
        <fullName evidence="3 6">Queuosine 5'-phosphate N-glycosylase/hydrolase</fullName>
        <ecNumber evidence="6">3.2.2.-</ecNumber>
    </recommendedName>
    <alternativeName>
        <fullName evidence="4 6">Queuosine-nucleotide N-glycosylase/hydrolase</fullName>
    </alternativeName>
</protein>
<evidence type="ECO:0000256" key="5">
    <source>
        <dbReference type="ARBA" id="ARBA00048204"/>
    </source>
</evidence>
<keyword evidence="1 6" id="KW-0378">Hydrolase</keyword>
<comment type="catalytic activity">
    <reaction evidence="5 6">
        <text>queuosine 5'-phosphate + H2O = queuine + D-ribose 5-phosphate</text>
        <dbReference type="Rhea" id="RHEA:75387"/>
        <dbReference type="ChEBI" id="CHEBI:15377"/>
        <dbReference type="ChEBI" id="CHEBI:17433"/>
        <dbReference type="ChEBI" id="CHEBI:78346"/>
        <dbReference type="ChEBI" id="CHEBI:194371"/>
    </reaction>
    <physiologicalReaction direction="left-to-right" evidence="5 6">
        <dbReference type="Rhea" id="RHEA:75388"/>
    </physiologicalReaction>
</comment>
<dbReference type="GO" id="GO:0016787">
    <property type="term" value="F:hydrolase activity"/>
    <property type="evidence" value="ECO:0007669"/>
    <property type="project" value="UniProtKB-KW"/>
</dbReference>
<evidence type="ECO:0000256" key="4">
    <source>
        <dbReference type="ARBA" id="ARBA00035393"/>
    </source>
</evidence>
<dbReference type="Proteomes" id="UP000005239">
    <property type="component" value="Unassembled WGS sequence"/>
</dbReference>
<dbReference type="Pfam" id="PF10343">
    <property type="entry name" value="Q_salvage"/>
    <property type="match status" value="1"/>
</dbReference>
<keyword evidence="8" id="KW-1185">Reference proteome</keyword>
<evidence type="ECO:0000313" key="7">
    <source>
        <dbReference type="EnsemblMetazoa" id="PPA13684.1"/>
    </source>
</evidence>
<dbReference type="GO" id="GO:0006400">
    <property type="term" value="P:tRNA modification"/>
    <property type="evidence" value="ECO:0000318"/>
    <property type="project" value="GO_Central"/>
</dbReference>
<proteinExistence type="inferred from homology"/>
<evidence type="ECO:0000256" key="1">
    <source>
        <dbReference type="ARBA" id="ARBA00022801"/>
    </source>
</evidence>
<dbReference type="EC" id="3.2.2.-" evidence="6"/>
<name>A0A2A6BVP6_PRIPA</name>
<evidence type="ECO:0000256" key="6">
    <source>
        <dbReference type="RuleBase" id="RU365002"/>
    </source>
</evidence>
<reference evidence="8" key="1">
    <citation type="journal article" date="2008" name="Nat. Genet.">
        <title>The Pristionchus pacificus genome provides a unique perspective on nematode lifestyle and parasitism.</title>
        <authorList>
            <person name="Dieterich C."/>
            <person name="Clifton S.W."/>
            <person name="Schuster L.N."/>
            <person name="Chinwalla A."/>
            <person name="Delehaunty K."/>
            <person name="Dinkelacker I."/>
            <person name="Fulton L."/>
            <person name="Fulton R."/>
            <person name="Godfrey J."/>
            <person name="Minx P."/>
            <person name="Mitreva M."/>
            <person name="Roeseler W."/>
            <person name="Tian H."/>
            <person name="Witte H."/>
            <person name="Yang S.P."/>
            <person name="Wilson R.K."/>
            <person name="Sommer R.J."/>
        </authorList>
    </citation>
    <scope>NUCLEOTIDE SEQUENCE [LARGE SCALE GENOMIC DNA]</scope>
    <source>
        <strain evidence="8">PS312</strain>
    </source>
</reference>
<dbReference type="AlphaFoldDB" id="A0A2A6BVP6"/>
<organism evidence="7 8">
    <name type="scientific">Pristionchus pacificus</name>
    <name type="common">Parasitic nematode worm</name>
    <dbReference type="NCBI Taxonomy" id="54126"/>
    <lineage>
        <taxon>Eukaryota</taxon>
        <taxon>Metazoa</taxon>
        <taxon>Ecdysozoa</taxon>
        <taxon>Nematoda</taxon>
        <taxon>Chromadorea</taxon>
        <taxon>Rhabditida</taxon>
        <taxon>Rhabditina</taxon>
        <taxon>Diplogasteromorpha</taxon>
        <taxon>Diplogasteroidea</taxon>
        <taxon>Neodiplogasteridae</taxon>
        <taxon>Pristionchus</taxon>
    </lineage>
</organism>
<dbReference type="OrthoDB" id="10249667at2759"/>
<dbReference type="EnsemblMetazoa" id="PPA13684.1">
    <property type="protein sequence ID" value="PPA13684.1"/>
    <property type="gene ID" value="WBGene00103238"/>
</dbReference>
<accession>A0A8R1U9A3</accession>
<evidence type="ECO:0000313" key="8">
    <source>
        <dbReference type="Proteomes" id="UP000005239"/>
    </source>
</evidence>
<dbReference type="PANTHER" id="PTHR21314">
    <property type="entry name" value="QUEUOSINE 5'-PHOSPHATE N-GLYCOSYLASE_HYDROLASE-RELATED"/>
    <property type="match status" value="1"/>
</dbReference>